<organism evidence="1 2">
    <name type="scientific">Durusdinium trenchii</name>
    <dbReference type="NCBI Taxonomy" id="1381693"/>
    <lineage>
        <taxon>Eukaryota</taxon>
        <taxon>Sar</taxon>
        <taxon>Alveolata</taxon>
        <taxon>Dinophyceae</taxon>
        <taxon>Suessiales</taxon>
        <taxon>Symbiodiniaceae</taxon>
        <taxon>Durusdinium</taxon>
    </lineage>
</organism>
<dbReference type="EMBL" id="CAXAMM010012669">
    <property type="protein sequence ID" value="CAK9029503.1"/>
    <property type="molecule type" value="Genomic_DNA"/>
</dbReference>
<name>A0ABP0KRJ5_9DINO</name>
<evidence type="ECO:0000313" key="2">
    <source>
        <dbReference type="Proteomes" id="UP001642464"/>
    </source>
</evidence>
<dbReference type="Proteomes" id="UP001642464">
    <property type="component" value="Unassembled WGS sequence"/>
</dbReference>
<protein>
    <submittedName>
        <fullName evidence="1">Uncharacterized protein</fullName>
    </submittedName>
</protein>
<accession>A0ABP0KRJ5</accession>
<proteinExistence type="predicted"/>
<keyword evidence="2" id="KW-1185">Reference proteome</keyword>
<reference evidence="1 2" key="1">
    <citation type="submission" date="2024-02" db="EMBL/GenBank/DDBJ databases">
        <authorList>
            <person name="Chen Y."/>
            <person name="Shah S."/>
            <person name="Dougan E. K."/>
            <person name="Thang M."/>
            <person name="Chan C."/>
        </authorList>
    </citation>
    <scope>NUCLEOTIDE SEQUENCE [LARGE SCALE GENOMIC DNA]</scope>
</reference>
<gene>
    <name evidence="1" type="ORF">SCF082_LOCUS18814</name>
</gene>
<evidence type="ECO:0000313" key="1">
    <source>
        <dbReference type="EMBL" id="CAK9029503.1"/>
    </source>
</evidence>
<sequence>MYDITKQSAGKAQVLRISLDRWIAECDIACLCGFILEEMERFRDPKNLTVFSKETLGVLMSRFIEGDFHEELRPMVEVMDPTFKAEQTSMWVESLPKEAISETALVEADEKIDAMTAAHNKLEFERERSGKQPDIQVHAGQVSLSDVQECAQLLCGETMPEMVLTALMENSEVGGLLGVCNLTPYDGHLEISLLKRAVQNPGHNIRSLSLSTDLAVSQYCEKTCALYVFEDWFNDAKWAMDWKHGGKLMGNDVRPYDPRPPPASSLDPASYPLKLASLQVDPKQKGVKKYRIELPNDIRAKHLEDPVNGGTWFCQGISPAALESQIVPVEEEPVAHQEMTIGVDEFQLAHGSSRWLKAERYQKMVRESAGWES</sequence>
<comment type="caution">
    <text evidence="1">The sequence shown here is derived from an EMBL/GenBank/DDBJ whole genome shotgun (WGS) entry which is preliminary data.</text>
</comment>